<organism evidence="7 8">
    <name type="scientific">Candidatus Nitronereus thalassa</name>
    <dbReference type="NCBI Taxonomy" id="3020898"/>
    <lineage>
        <taxon>Bacteria</taxon>
        <taxon>Pseudomonadati</taxon>
        <taxon>Nitrospirota</taxon>
        <taxon>Nitrospiria</taxon>
        <taxon>Nitrospirales</taxon>
        <taxon>Nitrospiraceae</taxon>
        <taxon>Candidatus Nitronereus</taxon>
    </lineage>
</organism>
<evidence type="ECO:0000256" key="2">
    <source>
        <dbReference type="ARBA" id="ARBA00022475"/>
    </source>
</evidence>
<dbReference type="InterPro" id="IPR022791">
    <property type="entry name" value="L-PG_synthase/AglD"/>
</dbReference>
<comment type="caution">
    <text evidence="7">The sequence shown here is derived from an EMBL/GenBank/DDBJ whole genome shotgun (WGS) entry which is preliminary data.</text>
</comment>
<feature type="transmembrane region" description="Helical" evidence="6">
    <location>
        <begin position="279"/>
        <end position="298"/>
    </location>
</feature>
<comment type="subcellular location">
    <subcellularLocation>
        <location evidence="1">Cell membrane</location>
        <topology evidence="1">Multi-pass membrane protein</topology>
    </subcellularLocation>
</comment>
<feature type="transmembrane region" description="Helical" evidence="6">
    <location>
        <begin position="34"/>
        <end position="56"/>
    </location>
</feature>
<evidence type="ECO:0000256" key="5">
    <source>
        <dbReference type="ARBA" id="ARBA00023136"/>
    </source>
</evidence>
<dbReference type="EMBL" id="JAQOUE010000002">
    <property type="protein sequence ID" value="MDT7044203.1"/>
    <property type="molecule type" value="Genomic_DNA"/>
</dbReference>
<evidence type="ECO:0000313" key="8">
    <source>
        <dbReference type="Proteomes" id="UP001250932"/>
    </source>
</evidence>
<keyword evidence="5 6" id="KW-0472">Membrane</keyword>
<name>A0ABU3KD44_9BACT</name>
<dbReference type="Pfam" id="PF03706">
    <property type="entry name" value="LPG_synthase_TM"/>
    <property type="match status" value="1"/>
</dbReference>
<evidence type="ECO:0000256" key="6">
    <source>
        <dbReference type="SAM" id="Phobius"/>
    </source>
</evidence>
<dbReference type="PANTHER" id="PTHR39087:SF2">
    <property type="entry name" value="UPF0104 MEMBRANE PROTEIN MJ1595"/>
    <property type="match status" value="1"/>
</dbReference>
<keyword evidence="2" id="KW-1003">Cell membrane</keyword>
<keyword evidence="3 6" id="KW-0812">Transmembrane</keyword>
<keyword evidence="8" id="KW-1185">Reference proteome</keyword>
<evidence type="ECO:0000256" key="3">
    <source>
        <dbReference type="ARBA" id="ARBA00022692"/>
    </source>
</evidence>
<reference evidence="7 8" key="1">
    <citation type="journal article" date="2023" name="ISME J.">
        <title>Cultivation and genomic characterization of novel and ubiquitous marine nitrite-oxidizing bacteria from the Nitrospirales.</title>
        <authorList>
            <person name="Mueller A.J."/>
            <person name="Daebeler A."/>
            <person name="Herbold C.W."/>
            <person name="Kirkegaard R.H."/>
            <person name="Daims H."/>
        </authorList>
    </citation>
    <scope>NUCLEOTIDE SEQUENCE [LARGE SCALE GENOMIC DNA]</scope>
    <source>
        <strain evidence="7 8">EB</strain>
    </source>
</reference>
<evidence type="ECO:0000256" key="4">
    <source>
        <dbReference type="ARBA" id="ARBA00022989"/>
    </source>
</evidence>
<feature type="transmembrane region" description="Helical" evidence="6">
    <location>
        <begin position="247"/>
        <end position="267"/>
    </location>
</feature>
<keyword evidence="4 6" id="KW-1133">Transmembrane helix</keyword>
<evidence type="ECO:0000256" key="1">
    <source>
        <dbReference type="ARBA" id="ARBA00004651"/>
    </source>
</evidence>
<feature type="transmembrane region" description="Helical" evidence="6">
    <location>
        <begin position="148"/>
        <end position="168"/>
    </location>
</feature>
<proteinExistence type="predicted"/>
<dbReference type="RefSeq" id="WP_313834788.1">
    <property type="nucleotide sequence ID" value="NZ_JAQOUE010000002.1"/>
</dbReference>
<dbReference type="PANTHER" id="PTHR39087">
    <property type="entry name" value="UPF0104 MEMBRANE PROTEIN MJ1595"/>
    <property type="match status" value="1"/>
</dbReference>
<feature type="transmembrane region" description="Helical" evidence="6">
    <location>
        <begin position="220"/>
        <end position="241"/>
    </location>
</feature>
<sequence>MIRLIFLAIGLVALTALVWHVGPSQILQTIQQLGFVSIVIILLPLLVVYVLEAYGWKLTLGRWADRVGFLRLFFVRTAGEAINASTPTGMVGGEPMKAYLLKQYDVPMVEGLASLVTAKTAMVLAQILFMLLGICLMVGILGGSDHNVLAAAVGLGMLAFGLLMLFMIQRHGIGMGLLTILRKIRLPMKFLESREAQLLDLDNTIRGFYQERAGIFRVTVLVYFVAWAIETFEVYAILFFLGVDVTLLVAFSIAAISVLIKGAGFFIPGSLGAQEGGYLVLLLSFGFDEVTGITFALIRRMREILWIMVGLLVLAILKEKSPLPSTTLTS</sequence>
<dbReference type="Proteomes" id="UP001250932">
    <property type="component" value="Unassembled WGS sequence"/>
</dbReference>
<gene>
    <name evidence="7" type="ORF">PPG34_17765</name>
</gene>
<accession>A0ABU3KD44</accession>
<evidence type="ECO:0000313" key="7">
    <source>
        <dbReference type="EMBL" id="MDT7044203.1"/>
    </source>
</evidence>
<dbReference type="NCBIfam" id="TIGR00374">
    <property type="entry name" value="flippase-like domain"/>
    <property type="match status" value="1"/>
</dbReference>
<feature type="transmembrane region" description="Helical" evidence="6">
    <location>
        <begin position="121"/>
        <end position="142"/>
    </location>
</feature>
<protein>
    <submittedName>
        <fullName evidence="7">Flippase-like domain-containing protein</fullName>
    </submittedName>
</protein>